<dbReference type="AlphaFoldDB" id="A0A6G8Q1R0"/>
<name>A0A6G8Q1R0_9ACTN</name>
<dbReference type="KEGG" id="rmar:GBA65_20030"/>
<dbReference type="EMBL" id="CP045121">
    <property type="protein sequence ID" value="QIN80424.1"/>
    <property type="molecule type" value="Genomic_DNA"/>
</dbReference>
<reference evidence="1 2" key="1">
    <citation type="submission" date="2019-10" db="EMBL/GenBank/DDBJ databases">
        <title>Rubrobacter sp nov SCSIO 52915 isolated from a deep-sea sediment in the South China Sea.</title>
        <authorList>
            <person name="Chen R.W."/>
        </authorList>
    </citation>
    <scope>NUCLEOTIDE SEQUENCE [LARGE SCALE GENOMIC DNA]</scope>
    <source>
        <strain evidence="1 2">SCSIO 52915</strain>
    </source>
</reference>
<evidence type="ECO:0000313" key="1">
    <source>
        <dbReference type="EMBL" id="QIN80424.1"/>
    </source>
</evidence>
<protein>
    <submittedName>
        <fullName evidence="1">Uncharacterized protein</fullName>
    </submittedName>
</protein>
<evidence type="ECO:0000313" key="2">
    <source>
        <dbReference type="Proteomes" id="UP000502706"/>
    </source>
</evidence>
<gene>
    <name evidence="1" type="ORF">GBA65_20030</name>
</gene>
<dbReference type="Proteomes" id="UP000502706">
    <property type="component" value="Chromosome"/>
</dbReference>
<organism evidence="1 2">
    <name type="scientific">Rubrobacter marinus</name>
    <dbReference type="NCBI Taxonomy" id="2653852"/>
    <lineage>
        <taxon>Bacteria</taxon>
        <taxon>Bacillati</taxon>
        <taxon>Actinomycetota</taxon>
        <taxon>Rubrobacteria</taxon>
        <taxon>Rubrobacterales</taxon>
        <taxon>Rubrobacteraceae</taxon>
        <taxon>Rubrobacter</taxon>
    </lineage>
</organism>
<proteinExistence type="predicted"/>
<sequence length="191" mass="20628">MLRQVSRMDKVAAPQMKRLIALQEGVLESFALVPEEYGLLLSDDLSTVLDEVEMSAVLARRRAALRAHLGSVDRRVVQGRIRELQEEVAALEEGSALRASFEAALEGRRGELAATDAVPAAIGTINAQLEGIEGLLGNLRGELLALDPGLSPYALESGLVAIKDRVSYFRRGLDEATRSLEAGLPEEAPVR</sequence>
<dbReference type="RefSeq" id="WP_166398094.1">
    <property type="nucleotide sequence ID" value="NZ_CP045121.1"/>
</dbReference>
<accession>A0A6G8Q1R0</accession>
<keyword evidence="2" id="KW-1185">Reference proteome</keyword>